<dbReference type="Gramene" id="QL05p045508:mrna">
    <property type="protein sequence ID" value="QL05p045508:mrna"/>
    <property type="gene ID" value="QL05p045508"/>
</dbReference>
<feature type="domain" description="Protein kinase" evidence="3">
    <location>
        <begin position="19"/>
        <end position="287"/>
    </location>
</feature>
<dbReference type="AlphaFoldDB" id="A0A7N2LQN8"/>
<dbReference type="GO" id="GO:0005886">
    <property type="term" value="C:plasma membrane"/>
    <property type="evidence" value="ECO:0007669"/>
    <property type="project" value="TreeGrafter"/>
</dbReference>
<sequence length="311" mass="34789">MGSCIDFTIEDIQSFVTEFTEANVIGSRAFGLVYRGLISSDNKHGIDPQAVAVKKSFGLTKEHHIQFEAEISFGSILNHPNIVNLIGYCDGPENLYLIYEFVPNGSVANHLQELTWDKCLKVIKGVVSAIDYMHGFSDSIVHGDVKPHNMLLTMDFDVKLADFGHAKREGQRVISGAVGSGYIPTRAVRAEKRNDLYGVGTVILQLLWKKNHRLKDSFHQWEHIRNYAVKNQRKGAHLKLRLSGCSAATGKKLNTLALTCVPDSMEEDEHHYPTIAEISAELRHIGVNKIISKLYNSKLKKVFVTLENLFG</sequence>
<dbReference type="Gene3D" id="1.10.510.10">
    <property type="entry name" value="Transferase(Phosphotransferase) domain 1"/>
    <property type="match status" value="1"/>
</dbReference>
<reference evidence="4 5" key="1">
    <citation type="journal article" date="2016" name="G3 (Bethesda)">
        <title>First Draft Assembly and Annotation of the Genome of a California Endemic Oak Quercus lobata Nee (Fagaceae).</title>
        <authorList>
            <person name="Sork V.L."/>
            <person name="Fitz-Gibbon S.T."/>
            <person name="Puiu D."/>
            <person name="Crepeau M."/>
            <person name="Gugger P.F."/>
            <person name="Sherman R."/>
            <person name="Stevens K."/>
            <person name="Langley C.H."/>
            <person name="Pellegrini M."/>
            <person name="Salzberg S.L."/>
        </authorList>
    </citation>
    <scope>NUCLEOTIDE SEQUENCE [LARGE SCALE GENOMIC DNA]</scope>
    <source>
        <strain evidence="4 5">cv. SW786</strain>
    </source>
</reference>
<dbReference type="PROSITE" id="PS00108">
    <property type="entry name" value="PROTEIN_KINASE_ST"/>
    <property type="match status" value="1"/>
</dbReference>
<dbReference type="SUPFAM" id="SSF56112">
    <property type="entry name" value="Protein kinase-like (PK-like)"/>
    <property type="match status" value="1"/>
</dbReference>
<dbReference type="OMA" id="GHAKREG"/>
<dbReference type="GO" id="GO:0004672">
    <property type="term" value="F:protein kinase activity"/>
    <property type="evidence" value="ECO:0007669"/>
    <property type="project" value="InterPro"/>
</dbReference>
<dbReference type="InterPro" id="IPR000719">
    <property type="entry name" value="Prot_kinase_dom"/>
</dbReference>
<dbReference type="InParanoid" id="A0A7N2LQN8"/>
<proteinExistence type="predicted"/>
<dbReference type="PANTHER" id="PTHR27001">
    <property type="entry name" value="OS01G0253100 PROTEIN"/>
    <property type="match status" value="1"/>
</dbReference>
<protein>
    <recommendedName>
        <fullName evidence="3">Protein kinase domain-containing protein</fullName>
    </recommendedName>
</protein>
<dbReference type="Pfam" id="PF00069">
    <property type="entry name" value="Pkinase"/>
    <property type="match status" value="1"/>
</dbReference>
<dbReference type="EMBL" id="LRBV02000005">
    <property type="status" value="NOT_ANNOTATED_CDS"/>
    <property type="molecule type" value="Genomic_DNA"/>
</dbReference>
<dbReference type="InterPro" id="IPR008271">
    <property type="entry name" value="Ser/Thr_kinase_AS"/>
</dbReference>
<dbReference type="GO" id="GO:0005524">
    <property type="term" value="F:ATP binding"/>
    <property type="evidence" value="ECO:0007669"/>
    <property type="project" value="UniProtKB-KW"/>
</dbReference>
<evidence type="ECO:0000256" key="2">
    <source>
        <dbReference type="ARBA" id="ARBA00022840"/>
    </source>
</evidence>
<dbReference type="PANTHER" id="PTHR27001:SF931">
    <property type="entry name" value="OS11G0664100 PROTEIN"/>
    <property type="match status" value="1"/>
</dbReference>
<keyword evidence="2" id="KW-0067">ATP-binding</keyword>
<accession>A0A7N2LQN8</accession>
<dbReference type="Gene3D" id="3.30.200.20">
    <property type="entry name" value="Phosphorylase Kinase, domain 1"/>
    <property type="match status" value="1"/>
</dbReference>
<evidence type="ECO:0000313" key="5">
    <source>
        <dbReference type="Proteomes" id="UP000594261"/>
    </source>
</evidence>
<dbReference type="Proteomes" id="UP000594261">
    <property type="component" value="Chromosome 5"/>
</dbReference>
<dbReference type="InterPro" id="IPR011009">
    <property type="entry name" value="Kinase-like_dom_sf"/>
</dbReference>
<name>A0A7N2LQN8_QUELO</name>
<reference evidence="4" key="2">
    <citation type="submission" date="2021-01" db="UniProtKB">
        <authorList>
            <consortium name="EnsemblPlants"/>
        </authorList>
    </citation>
    <scope>IDENTIFICATION</scope>
</reference>
<evidence type="ECO:0000313" key="4">
    <source>
        <dbReference type="EnsemblPlants" id="QL05p045508:mrna"/>
    </source>
</evidence>
<keyword evidence="5" id="KW-1185">Reference proteome</keyword>
<evidence type="ECO:0000259" key="3">
    <source>
        <dbReference type="PROSITE" id="PS50011"/>
    </source>
</evidence>
<organism evidence="4 5">
    <name type="scientific">Quercus lobata</name>
    <name type="common">Valley oak</name>
    <dbReference type="NCBI Taxonomy" id="97700"/>
    <lineage>
        <taxon>Eukaryota</taxon>
        <taxon>Viridiplantae</taxon>
        <taxon>Streptophyta</taxon>
        <taxon>Embryophyta</taxon>
        <taxon>Tracheophyta</taxon>
        <taxon>Spermatophyta</taxon>
        <taxon>Magnoliopsida</taxon>
        <taxon>eudicotyledons</taxon>
        <taxon>Gunneridae</taxon>
        <taxon>Pentapetalae</taxon>
        <taxon>rosids</taxon>
        <taxon>fabids</taxon>
        <taxon>Fagales</taxon>
        <taxon>Fagaceae</taxon>
        <taxon>Quercus</taxon>
    </lineage>
</organism>
<dbReference type="EnsemblPlants" id="QL05p045508:mrna">
    <property type="protein sequence ID" value="QL05p045508:mrna"/>
    <property type="gene ID" value="QL05p045508"/>
</dbReference>
<keyword evidence="1" id="KW-0547">Nucleotide-binding</keyword>
<dbReference type="PROSITE" id="PS50011">
    <property type="entry name" value="PROTEIN_KINASE_DOM"/>
    <property type="match status" value="1"/>
</dbReference>
<evidence type="ECO:0000256" key="1">
    <source>
        <dbReference type="ARBA" id="ARBA00022741"/>
    </source>
</evidence>
<dbReference type="SMART" id="SM00220">
    <property type="entry name" value="S_TKc"/>
    <property type="match status" value="1"/>
</dbReference>